<dbReference type="InterPro" id="IPR014710">
    <property type="entry name" value="RmlC-like_jellyroll"/>
</dbReference>
<dbReference type="Gene3D" id="2.60.120.10">
    <property type="entry name" value="Jelly Rolls"/>
    <property type="match status" value="1"/>
</dbReference>
<name>A0A1Z1M869_9FLOR</name>
<evidence type="ECO:0000313" key="1">
    <source>
        <dbReference type="EMBL" id="ARW62170.1"/>
    </source>
</evidence>
<keyword evidence="1" id="KW-0934">Plastid</keyword>
<dbReference type="SUPFAM" id="SSF51206">
    <property type="entry name" value="cAMP-binding domain-like"/>
    <property type="match status" value="1"/>
</dbReference>
<dbReference type="Gene3D" id="1.10.10.10">
    <property type="entry name" value="Winged helix-like DNA-binding domain superfamily/Winged helix DNA-binding domain"/>
    <property type="match status" value="1"/>
</dbReference>
<protein>
    <submittedName>
        <fullName evidence="1">Global nitrogen transcriptional regulator</fullName>
    </submittedName>
</protein>
<dbReference type="InterPro" id="IPR036388">
    <property type="entry name" value="WH-like_DNA-bd_sf"/>
</dbReference>
<dbReference type="EMBL" id="MF101421">
    <property type="protein sequence ID" value="ARW62170.1"/>
    <property type="molecule type" value="Genomic_DNA"/>
</dbReference>
<proteinExistence type="predicted"/>
<dbReference type="GeneID" id="33355326"/>
<gene>
    <name evidence="1" type="primary">ntcA</name>
</gene>
<reference evidence="1" key="1">
    <citation type="journal article" date="2017" name="J. Phycol.">
        <title>Analysis of chloroplast genomes and a supermatrix inform reclassification of the Rhodomelaceae (Rhodophyta).</title>
        <authorList>
            <person name="Diaz-Tapia P."/>
            <person name="Maggs C.A."/>
            <person name="West J.A."/>
            <person name="Verbruggen H."/>
        </authorList>
    </citation>
    <scope>NUCLEOTIDE SEQUENCE</scope>
    <source>
        <strain evidence="1">JW3897</strain>
    </source>
</reference>
<dbReference type="AlphaFoldDB" id="A0A1Z1M869"/>
<dbReference type="RefSeq" id="YP_009393608.1">
    <property type="nucleotide sequence ID" value="NC_035268.1"/>
</dbReference>
<dbReference type="InterPro" id="IPR018490">
    <property type="entry name" value="cNMP-bd_dom_sf"/>
</dbReference>
<geneLocation type="chloroplast" evidence="1"/>
<dbReference type="SUPFAM" id="SSF46785">
    <property type="entry name" value="Winged helix' DNA-binding domain"/>
    <property type="match status" value="1"/>
</dbReference>
<keyword evidence="1" id="KW-0150">Chloroplast</keyword>
<organism evidence="1">
    <name type="scientific">Bostrychia simpliciuscula</name>
    <dbReference type="NCBI Taxonomy" id="324754"/>
    <lineage>
        <taxon>Eukaryota</taxon>
        <taxon>Rhodophyta</taxon>
        <taxon>Florideophyceae</taxon>
        <taxon>Rhodymeniophycidae</taxon>
        <taxon>Ceramiales</taxon>
        <taxon>Rhodomelaceae</taxon>
        <taxon>Bostrychia</taxon>
    </lineage>
</organism>
<sequence>MKWINFFANYNITYYVYKINKEDSILIYSSCKNINKSIVIIHGSIYITKNFTNQKKLILAILSKNDIFSLKSKSKKFYYKLIALEETYFISFNLVDLKKFKSNDCFLFNIIISYENTLSKYEIMNEILSQKYAHNRVTQLILFLCLEFGIISKKKIYIPFKLSQKKLAIISNTSTVAINKNIKYYNKKSIYIQNIFNLN</sequence>
<accession>A0A1Z1M869</accession>
<dbReference type="InterPro" id="IPR036390">
    <property type="entry name" value="WH_DNA-bd_sf"/>
</dbReference>